<comment type="cofactor">
    <cofactor evidence="1">
        <name>Mg(2+)</name>
        <dbReference type="ChEBI" id="CHEBI:18420"/>
    </cofactor>
</comment>
<dbReference type="SFLD" id="SFLDS00005">
    <property type="entry name" value="Isoprenoid_Synthase_Type_I"/>
    <property type="match status" value="1"/>
</dbReference>
<evidence type="ECO:0000256" key="2">
    <source>
        <dbReference type="ARBA" id="ARBA00006706"/>
    </source>
</evidence>
<dbReference type="PANTHER" id="PTHR12001:SF69">
    <property type="entry name" value="ALL TRANS-POLYPRENYL-DIPHOSPHATE SYNTHASE PDSS1"/>
    <property type="match status" value="1"/>
</dbReference>
<dbReference type="PROSITE" id="PS00444">
    <property type="entry name" value="POLYPRENYL_SYNTHASE_2"/>
    <property type="match status" value="1"/>
</dbReference>
<evidence type="ECO:0000256" key="7">
    <source>
        <dbReference type="ARBA" id="ARBA00055029"/>
    </source>
</evidence>
<evidence type="ECO:0000313" key="14">
    <source>
        <dbReference type="Proteomes" id="UP000067444"/>
    </source>
</evidence>
<evidence type="ECO:0000256" key="10">
    <source>
        <dbReference type="ARBA" id="ARBA00079637"/>
    </source>
</evidence>
<keyword evidence="3 12" id="KW-0808">Transferase</keyword>
<evidence type="ECO:0000256" key="12">
    <source>
        <dbReference type="RuleBase" id="RU004466"/>
    </source>
</evidence>
<dbReference type="Proteomes" id="UP000067444">
    <property type="component" value="Chromosome"/>
</dbReference>
<dbReference type="PATRIC" id="fig|1458307.3.peg.2964"/>
<dbReference type="RefSeq" id="WP_049835653.1">
    <property type="nucleotide sequence ID" value="NZ_CP012160.1"/>
</dbReference>
<evidence type="ECO:0000313" key="13">
    <source>
        <dbReference type="EMBL" id="AKS47455.1"/>
    </source>
</evidence>
<name>A0A0K0Y959_9RHOB</name>
<organism evidence="13 14">
    <name type="scientific">Octadecabacter temperatus</name>
    <dbReference type="NCBI Taxonomy" id="1458307"/>
    <lineage>
        <taxon>Bacteria</taxon>
        <taxon>Pseudomonadati</taxon>
        <taxon>Pseudomonadota</taxon>
        <taxon>Alphaproteobacteria</taxon>
        <taxon>Rhodobacterales</taxon>
        <taxon>Roseobacteraceae</taxon>
        <taxon>Octadecabacter</taxon>
    </lineage>
</organism>
<dbReference type="FunFam" id="1.10.600.10:FF:000002">
    <property type="entry name" value="Octaprenyl diphosphate synthase"/>
    <property type="match status" value="1"/>
</dbReference>
<dbReference type="Pfam" id="PF00348">
    <property type="entry name" value="polyprenyl_synt"/>
    <property type="match status" value="1"/>
</dbReference>
<evidence type="ECO:0000256" key="4">
    <source>
        <dbReference type="ARBA" id="ARBA00022723"/>
    </source>
</evidence>
<dbReference type="SUPFAM" id="SSF48576">
    <property type="entry name" value="Terpenoid synthases"/>
    <property type="match status" value="1"/>
</dbReference>
<dbReference type="STRING" id="1458307.OSB_29320"/>
<dbReference type="InterPro" id="IPR000092">
    <property type="entry name" value="Polyprenyl_synt"/>
</dbReference>
<sequence length="332" mass="35899">MSLDHAATKPHERLAAALAVEMDAVNVLIRDRMASEHAPRIPEVTAHLVEAGGKRLRPMLTLAAAKLCGYDGPYHVHLAATVEFIHTATLLHDDVVDESAQRRGRPTANLLWDNTSSVLVGDYLFARSFQLMTETGSLDVLRILSNASATIAEGEVLQLTAASDLATTEEIYLQVVRGKTAALFSAAMEVGGVIAGRDEATVKALFDYGDALGVGFQIVDDLLDYAGTDAIGKNIGDDFRERKLTLPVIKAIALADADERVFWDRTIAKGRQDDGDLETALELLVKHGTLEATKLEALAWMEKAKAALAPLPDHPVKPMLLDLADYVVARVK</sequence>
<dbReference type="EMBL" id="CP012160">
    <property type="protein sequence ID" value="AKS47455.1"/>
    <property type="molecule type" value="Genomic_DNA"/>
</dbReference>
<dbReference type="EC" id="2.5.1.90" evidence="8"/>
<evidence type="ECO:0000256" key="5">
    <source>
        <dbReference type="ARBA" id="ARBA00022842"/>
    </source>
</evidence>
<keyword evidence="5" id="KW-0460">Magnesium</keyword>
<evidence type="ECO:0000256" key="8">
    <source>
        <dbReference type="ARBA" id="ARBA00066511"/>
    </source>
</evidence>
<dbReference type="PROSITE" id="PS00723">
    <property type="entry name" value="POLYPRENYL_SYNTHASE_1"/>
    <property type="match status" value="1"/>
</dbReference>
<dbReference type="CDD" id="cd00685">
    <property type="entry name" value="Trans_IPPS_HT"/>
    <property type="match status" value="1"/>
</dbReference>
<dbReference type="GO" id="GO:0046872">
    <property type="term" value="F:metal ion binding"/>
    <property type="evidence" value="ECO:0007669"/>
    <property type="project" value="UniProtKB-KW"/>
</dbReference>
<comment type="similarity">
    <text evidence="2 12">Belongs to the FPP/GGPP synthase family.</text>
</comment>
<protein>
    <recommendedName>
        <fullName evidence="9">Octaprenyl diphosphate synthase</fullName>
        <ecNumber evidence="8">2.5.1.90</ecNumber>
    </recommendedName>
    <alternativeName>
        <fullName evidence="11">All-trans-octaprenyl-diphosphate synthase</fullName>
    </alternativeName>
    <alternativeName>
        <fullName evidence="10">Octaprenyl pyrophosphate synthase</fullName>
    </alternativeName>
</protein>
<dbReference type="AlphaFoldDB" id="A0A0K0Y959"/>
<dbReference type="InterPro" id="IPR033749">
    <property type="entry name" value="Polyprenyl_synt_CS"/>
</dbReference>
<reference evidence="13 14" key="1">
    <citation type="journal article" date="2015" name="Genome Announc.">
        <title>Closed Genome Sequence of Octadecabacter temperatus SB1, the First Mesophilic Species of the Genus Octadecabacter.</title>
        <authorList>
            <person name="Voget S."/>
            <person name="Billerbeck S."/>
            <person name="Simon M."/>
            <person name="Daniel R."/>
        </authorList>
    </citation>
    <scope>NUCLEOTIDE SEQUENCE [LARGE SCALE GENOMIC DNA]</scope>
    <source>
        <strain evidence="13 14">SB1</strain>
    </source>
</reference>
<evidence type="ECO:0000256" key="11">
    <source>
        <dbReference type="ARBA" id="ARBA00083124"/>
    </source>
</evidence>
<dbReference type="KEGG" id="otm:OSB_29320"/>
<accession>A0A0K0Y959</accession>
<evidence type="ECO:0000256" key="9">
    <source>
        <dbReference type="ARBA" id="ARBA00072473"/>
    </source>
</evidence>
<keyword evidence="4" id="KW-0479">Metal-binding</keyword>
<evidence type="ECO:0000256" key="6">
    <source>
        <dbReference type="ARBA" id="ARBA00051506"/>
    </source>
</evidence>
<dbReference type="GO" id="GO:0008299">
    <property type="term" value="P:isoprenoid biosynthetic process"/>
    <property type="evidence" value="ECO:0007669"/>
    <property type="project" value="InterPro"/>
</dbReference>
<evidence type="ECO:0000256" key="1">
    <source>
        <dbReference type="ARBA" id="ARBA00001946"/>
    </source>
</evidence>
<comment type="catalytic activity">
    <reaction evidence="6">
        <text>5 isopentenyl diphosphate + (2E,6E)-farnesyl diphosphate = all-trans-octaprenyl diphosphate + 5 diphosphate</text>
        <dbReference type="Rhea" id="RHEA:27798"/>
        <dbReference type="ChEBI" id="CHEBI:33019"/>
        <dbReference type="ChEBI" id="CHEBI:57711"/>
        <dbReference type="ChEBI" id="CHEBI:128769"/>
        <dbReference type="ChEBI" id="CHEBI:175763"/>
        <dbReference type="EC" id="2.5.1.90"/>
    </reaction>
</comment>
<keyword evidence="14" id="KW-1185">Reference proteome</keyword>
<dbReference type="InterPro" id="IPR008949">
    <property type="entry name" value="Isoprenoid_synthase_dom_sf"/>
</dbReference>
<dbReference type="GO" id="GO:0106350">
    <property type="term" value="F:all-trans-octaprenyl-diphosphate synthase activity"/>
    <property type="evidence" value="ECO:0007669"/>
    <property type="project" value="UniProtKB-EC"/>
</dbReference>
<gene>
    <name evidence="13" type="primary">ispB</name>
    <name evidence="13" type="ORF">OSB_29320</name>
</gene>
<dbReference type="Gene3D" id="1.10.600.10">
    <property type="entry name" value="Farnesyl Diphosphate Synthase"/>
    <property type="match status" value="1"/>
</dbReference>
<evidence type="ECO:0000256" key="3">
    <source>
        <dbReference type="ARBA" id="ARBA00022679"/>
    </source>
</evidence>
<dbReference type="PANTHER" id="PTHR12001">
    <property type="entry name" value="GERANYLGERANYL PYROPHOSPHATE SYNTHASE"/>
    <property type="match status" value="1"/>
</dbReference>
<proteinExistence type="inferred from homology"/>
<dbReference type="OrthoDB" id="9805316at2"/>
<comment type="function">
    <text evidence="7">Supplies octaprenyl diphosphate, the precursor for the side chain of the isoprenoid quinones ubiquinone and menaquinone.</text>
</comment>